<dbReference type="EMBL" id="CADCVE010000077">
    <property type="protein sequence ID" value="CAA9460258.1"/>
    <property type="molecule type" value="Genomic_DNA"/>
</dbReference>
<reference evidence="2" key="1">
    <citation type="submission" date="2020-02" db="EMBL/GenBank/DDBJ databases">
        <authorList>
            <person name="Meier V. D."/>
        </authorList>
    </citation>
    <scope>NUCLEOTIDE SEQUENCE</scope>
    <source>
        <strain evidence="2">AVDCRST_MAG28</strain>
    </source>
</reference>
<protein>
    <submittedName>
        <fullName evidence="2">Uncharacterized protein</fullName>
    </submittedName>
</protein>
<evidence type="ECO:0000256" key="1">
    <source>
        <dbReference type="SAM" id="MobiDB-lite"/>
    </source>
</evidence>
<organism evidence="2">
    <name type="scientific">uncultured Rubrobacteraceae bacterium</name>
    <dbReference type="NCBI Taxonomy" id="349277"/>
    <lineage>
        <taxon>Bacteria</taxon>
        <taxon>Bacillati</taxon>
        <taxon>Actinomycetota</taxon>
        <taxon>Rubrobacteria</taxon>
        <taxon>Rubrobacterales</taxon>
        <taxon>Rubrobacteraceae</taxon>
        <taxon>environmental samples</taxon>
    </lineage>
</organism>
<feature type="region of interest" description="Disordered" evidence="1">
    <location>
        <begin position="48"/>
        <end position="75"/>
    </location>
</feature>
<evidence type="ECO:0000313" key="2">
    <source>
        <dbReference type="EMBL" id="CAA9460258.1"/>
    </source>
</evidence>
<accession>A0A6J4RAM6</accession>
<name>A0A6J4RAM6_9ACTN</name>
<dbReference type="AlphaFoldDB" id="A0A6J4RAM6"/>
<feature type="compositionally biased region" description="Basic residues" evidence="1">
    <location>
        <begin position="62"/>
        <end position="73"/>
    </location>
</feature>
<gene>
    <name evidence="2" type="ORF">AVDCRST_MAG28-3180</name>
</gene>
<sequence length="113" mass="12583">MPEQGSPWLPKATSRRCDQTLQWPNDAGYFELLPILGSIKHAIVGDPGLDNEPAKRLTPFGGRRHSERTRLRTAQRGAAVDLAGTARAENFSWFFRSRQVRRVEGSVLVALGL</sequence>
<proteinExistence type="predicted"/>